<dbReference type="Pfam" id="PF18603">
    <property type="entry name" value="LAL_C2"/>
    <property type="match status" value="1"/>
</dbReference>
<dbReference type="Proteomes" id="UP000182062">
    <property type="component" value="Unassembled WGS sequence"/>
</dbReference>
<feature type="domain" description="ATP-grasp" evidence="5">
    <location>
        <begin position="111"/>
        <end position="301"/>
    </location>
</feature>
<dbReference type="InterPro" id="IPR011761">
    <property type="entry name" value="ATP-grasp"/>
</dbReference>
<dbReference type="PROSITE" id="PS50975">
    <property type="entry name" value="ATP_GRASP"/>
    <property type="match status" value="1"/>
</dbReference>
<dbReference type="InterPro" id="IPR040570">
    <property type="entry name" value="LAL_C2"/>
</dbReference>
<sequence length="397" mass="43947">MQTIVFLGSRGYGTSHEAIKTAKELGCYTVLISDRYRSGLTEADELICVPDLAERNEILVRLKKLEDKGNRIAACLSFIDPYVSCAAQLSEELGLGDFSSGALALAEDKTAVRNKLKGLKSSPFFSVIDKGIDIRGFALCHAERFPLILKPSVSNGSKDIKLVKSEGEMKEALYAFKDKQPILAEEYLDGPQYLIEAAVYKGEVLIAAVIEQEWNESFIITGYAFPAELSRDAALSLTDAVRDIVQHIGIEHGSCHLEMRYVKGRWKLVEINPRMSGGWMNKIIETGTGGNLLKEVLKMQLGEEPVFHESIPRSTYARYLTVNTAGRLLHISGIEQAMNLDGIEHVLLKTERGCIVRPPKSMGDRFACIIAAADTMQHAKKAARDAAKRLRLYVEPL</sequence>
<dbReference type="GO" id="GO:0016874">
    <property type="term" value="F:ligase activity"/>
    <property type="evidence" value="ECO:0007669"/>
    <property type="project" value="UniProtKB-KW"/>
</dbReference>
<dbReference type="EMBL" id="MINN01000128">
    <property type="protein sequence ID" value="OIU68858.1"/>
    <property type="molecule type" value="Genomic_DNA"/>
</dbReference>
<evidence type="ECO:0000256" key="3">
    <source>
        <dbReference type="ARBA" id="ARBA00022840"/>
    </source>
</evidence>
<gene>
    <name evidence="6" type="ORF">BHE18_17420</name>
</gene>
<dbReference type="PANTHER" id="PTHR43585">
    <property type="entry name" value="FUMIPYRROLE BIOSYNTHESIS PROTEIN C"/>
    <property type="match status" value="1"/>
</dbReference>
<name>A0A1J6VUD1_9BACI</name>
<evidence type="ECO:0000259" key="5">
    <source>
        <dbReference type="PROSITE" id="PS50975"/>
    </source>
</evidence>
<keyword evidence="2 4" id="KW-0547">Nucleotide-binding</keyword>
<dbReference type="GO" id="GO:0046872">
    <property type="term" value="F:metal ion binding"/>
    <property type="evidence" value="ECO:0007669"/>
    <property type="project" value="InterPro"/>
</dbReference>
<evidence type="ECO:0000256" key="4">
    <source>
        <dbReference type="PROSITE-ProRule" id="PRU00409"/>
    </source>
</evidence>
<dbReference type="Pfam" id="PF13535">
    <property type="entry name" value="ATP-grasp_4"/>
    <property type="match status" value="1"/>
</dbReference>
<dbReference type="GO" id="GO:0005524">
    <property type="term" value="F:ATP binding"/>
    <property type="evidence" value="ECO:0007669"/>
    <property type="project" value="UniProtKB-UniRule"/>
</dbReference>
<evidence type="ECO:0000313" key="7">
    <source>
        <dbReference type="Proteomes" id="UP000182062"/>
    </source>
</evidence>
<proteinExistence type="predicted"/>
<dbReference type="AlphaFoldDB" id="A0A1J6VUD1"/>
<dbReference type="SUPFAM" id="SSF56059">
    <property type="entry name" value="Glutathione synthetase ATP-binding domain-like"/>
    <property type="match status" value="1"/>
</dbReference>
<accession>A0A1J6VUD1</accession>
<keyword evidence="1" id="KW-0436">Ligase</keyword>
<comment type="caution">
    <text evidence="6">The sequence shown here is derived from an EMBL/GenBank/DDBJ whole genome shotgun (WGS) entry which is preliminary data.</text>
</comment>
<evidence type="ECO:0000313" key="6">
    <source>
        <dbReference type="EMBL" id="OIU68858.1"/>
    </source>
</evidence>
<evidence type="ECO:0000256" key="2">
    <source>
        <dbReference type="ARBA" id="ARBA00022741"/>
    </source>
</evidence>
<dbReference type="PANTHER" id="PTHR43585:SF2">
    <property type="entry name" value="ATP-GRASP ENZYME FSQD"/>
    <property type="match status" value="1"/>
</dbReference>
<keyword evidence="3 4" id="KW-0067">ATP-binding</keyword>
<dbReference type="Gene3D" id="3.40.50.20">
    <property type="match status" value="1"/>
</dbReference>
<keyword evidence="7" id="KW-1185">Reference proteome</keyword>
<evidence type="ECO:0000256" key="1">
    <source>
        <dbReference type="ARBA" id="ARBA00022598"/>
    </source>
</evidence>
<reference evidence="6 7" key="1">
    <citation type="submission" date="2016-09" db="EMBL/GenBank/DDBJ databases">
        <title>Bacillus aquimaris SAMM genome sequence reveals colonization and biosurfactant production capacities.</title>
        <authorList>
            <person name="Waghmode S.R."/>
            <person name="Suryavanshi M.V."/>
        </authorList>
    </citation>
    <scope>NUCLEOTIDE SEQUENCE [LARGE SCALE GENOMIC DNA]</scope>
    <source>
        <strain evidence="6 7">SAMM</strain>
    </source>
</reference>
<dbReference type="InterPro" id="IPR052032">
    <property type="entry name" value="ATP-dep_AA_Ligase"/>
</dbReference>
<dbReference type="Gene3D" id="3.30.470.20">
    <property type="entry name" value="ATP-grasp fold, B domain"/>
    <property type="match status" value="1"/>
</dbReference>
<protein>
    <recommendedName>
        <fullName evidence="5">ATP-grasp domain-containing protein</fullName>
    </recommendedName>
</protein>
<organism evidence="6 7">
    <name type="scientific">Rossellomorea aquimaris</name>
    <dbReference type="NCBI Taxonomy" id="189382"/>
    <lineage>
        <taxon>Bacteria</taxon>
        <taxon>Bacillati</taxon>
        <taxon>Bacillota</taxon>
        <taxon>Bacilli</taxon>
        <taxon>Bacillales</taxon>
        <taxon>Bacillaceae</taxon>
        <taxon>Rossellomorea</taxon>
    </lineage>
</organism>